<name>A0A1M6DQE5_9CLOT</name>
<gene>
    <name evidence="6" type="ORF">SAMN02745941_04286</name>
</gene>
<dbReference type="Proteomes" id="UP000184241">
    <property type="component" value="Unassembled WGS sequence"/>
</dbReference>
<dbReference type="GO" id="GO:0000272">
    <property type="term" value="P:polysaccharide catabolic process"/>
    <property type="evidence" value="ECO:0007669"/>
    <property type="project" value="InterPro"/>
</dbReference>
<evidence type="ECO:0000313" key="6">
    <source>
        <dbReference type="EMBL" id="SHI75208.1"/>
    </source>
</evidence>
<dbReference type="InterPro" id="IPR011330">
    <property type="entry name" value="Glyco_hydro/deAcase_b/a-brl"/>
</dbReference>
<keyword evidence="4" id="KW-0460">Magnesium</keyword>
<evidence type="ECO:0000256" key="5">
    <source>
        <dbReference type="ARBA" id="ARBA00023277"/>
    </source>
</evidence>
<dbReference type="InterPro" id="IPR022948">
    <property type="entry name" value="COD_ChbG_bac"/>
</dbReference>
<protein>
    <recommendedName>
        <fullName evidence="8">Carbohydrate deacetylase</fullName>
    </recommendedName>
</protein>
<dbReference type="CDD" id="cd10803">
    <property type="entry name" value="YdjC_EF3048_like"/>
    <property type="match status" value="1"/>
</dbReference>
<dbReference type="GO" id="GO:0016811">
    <property type="term" value="F:hydrolase activity, acting on carbon-nitrogen (but not peptide) bonds, in linear amides"/>
    <property type="evidence" value="ECO:0007669"/>
    <property type="project" value="InterPro"/>
</dbReference>
<evidence type="ECO:0000313" key="7">
    <source>
        <dbReference type="Proteomes" id="UP000184241"/>
    </source>
</evidence>
<dbReference type="InterPro" id="IPR006879">
    <property type="entry name" value="YdjC-like"/>
</dbReference>
<proteinExistence type="predicted"/>
<keyword evidence="3" id="KW-0378">Hydrolase</keyword>
<dbReference type="GO" id="GO:0019213">
    <property type="term" value="F:deacetylase activity"/>
    <property type="evidence" value="ECO:0007669"/>
    <property type="project" value="TreeGrafter"/>
</dbReference>
<dbReference type="AlphaFoldDB" id="A0A1M6DQE5"/>
<dbReference type="Gene3D" id="3.20.20.370">
    <property type="entry name" value="Glycoside hydrolase/deacetylase"/>
    <property type="match status" value="1"/>
</dbReference>
<dbReference type="GO" id="GO:0046872">
    <property type="term" value="F:metal ion binding"/>
    <property type="evidence" value="ECO:0007669"/>
    <property type="project" value="UniProtKB-KW"/>
</dbReference>
<keyword evidence="2" id="KW-0479">Metal-binding</keyword>
<evidence type="ECO:0000256" key="3">
    <source>
        <dbReference type="ARBA" id="ARBA00022801"/>
    </source>
</evidence>
<evidence type="ECO:0000256" key="1">
    <source>
        <dbReference type="ARBA" id="ARBA00001946"/>
    </source>
</evidence>
<evidence type="ECO:0000256" key="4">
    <source>
        <dbReference type="ARBA" id="ARBA00022842"/>
    </source>
</evidence>
<comment type="cofactor">
    <cofactor evidence="1">
        <name>Mg(2+)</name>
        <dbReference type="ChEBI" id="CHEBI:18420"/>
    </cofactor>
</comment>
<dbReference type="PANTHER" id="PTHR31609:SF1">
    <property type="entry name" value="CARBOHYDRATE DEACETYLASE"/>
    <property type="match status" value="1"/>
</dbReference>
<dbReference type="PANTHER" id="PTHR31609">
    <property type="entry name" value="YDJC DEACETYLASE FAMILY MEMBER"/>
    <property type="match status" value="1"/>
</dbReference>
<dbReference type="EMBL" id="FQXU01000019">
    <property type="protein sequence ID" value="SHI75208.1"/>
    <property type="molecule type" value="Genomic_DNA"/>
</dbReference>
<evidence type="ECO:0008006" key="8">
    <source>
        <dbReference type="Google" id="ProtNLM"/>
    </source>
</evidence>
<accession>A0A1M6DQE5</accession>
<keyword evidence="5" id="KW-0119">Carbohydrate metabolism</keyword>
<reference evidence="6 7" key="1">
    <citation type="submission" date="2016-11" db="EMBL/GenBank/DDBJ databases">
        <authorList>
            <person name="Jaros S."/>
            <person name="Januszkiewicz K."/>
            <person name="Wedrychowicz H."/>
        </authorList>
    </citation>
    <scope>NUCLEOTIDE SEQUENCE [LARGE SCALE GENOMIC DNA]</scope>
    <source>
        <strain evidence="6 7">DSM 6191</strain>
    </source>
</reference>
<evidence type="ECO:0000256" key="2">
    <source>
        <dbReference type="ARBA" id="ARBA00022723"/>
    </source>
</evidence>
<dbReference type="RefSeq" id="WP_073022599.1">
    <property type="nucleotide sequence ID" value="NZ_FQXU01000019.1"/>
</dbReference>
<sequence length="250" mass="28600">MKKIIINADDFGLTKGVSLGILDSMEKGVVTETTAMANGLYIKEAIEEAKVRGVKNIGVHLTLTWGKPILPREEIKSIVSEEGNFYRRIDLVENIKYEEVKKEFKAQIEKIISMGIVPTHLDGHHHAFAFTNEGLDVVFELAKEYKLPVRCPFIENLNYFKDSNIKTTDDMCIDFYNEGVSEDYLIKVLENAKDGETLEIMCHPAYVDEDLINATSYNKHRAEEFRVLTSEKIKTYIRENNIELIGFNEI</sequence>
<dbReference type="SUPFAM" id="SSF88713">
    <property type="entry name" value="Glycoside hydrolase/deacetylase"/>
    <property type="match status" value="1"/>
</dbReference>
<organism evidence="6 7">
    <name type="scientific">Clostridium intestinale DSM 6191</name>
    <dbReference type="NCBI Taxonomy" id="1121320"/>
    <lineage>
        <taxon>Bacteria</taxon>
        <taxon>Bacillati</taxon>
        <taxon>Bacillota</taxon>
        <taxon>Clostridia</taxon>
        <taxon>Eubacteriales</taxon>
        <taxon>Clostridiaceae</taxon>
        <taxon>Clostridium</taxon>
    </lineage>
</organism>
<dbReference type="Pfam" id="PF04794">
    <property type="entry name" value="YdjC"/>
    <property type="match status" value="1"/>
</dbReference>